<gene>
    <name evidence="1" type="ORF">Mal52_21830</name>
</gene>
<protein>
    <submittedName>
        <fullName evidence="1">Uncharacterized protein</fullName>
    </submittedName>
</protein>
<organism evidence="1 2">
    <name type="scientific">Symmachiella dynata</name>
    <dbReference type="NCBI Taxonomy" id="2527995"/>
    <lineage>
        <taxon>Bacteria</taxon>
        <taxon>Pseudomonadati</taxon>
        <taxon>Planctomycetota</taxon>
        <taxon>Planctomycetia</taxon>
        <taxon>Planctomycetales</taxon>
        <taxon>Planctomycetaceae</taxon>
        <taxon>Symmachiella</taxon>
    </lineage>
</organism>
<dbReference type="RefSeq" id="WP_145375954.1">
    <property type="nucleotide sequence ID" value="NZ_CP036276.1"/>
</dbReference>
<dbReference type="KEGG" id="sdyn:Mal52_21830"/>
<evidence type="ECO:0000313" key="1">
    <source>
        <dbReference type="EMBL" id="QDU43707.1"/>
    </source>
</evidence>
<evidence type="ECO:0000313" key="2">
    <source>
        <dbReference type="Proteomes" id="UP000319383"/>
    </source>
</evidence>
<dbReference type="AlphaFoldDB" id="A0A517ZMM8"/>
<sequence>MAFDLPKVTDVEIEIDDRKSMGSVRSNVKLEKDPVMKALAEGCDAEIRARVTAAEEAAKTGAENSDK</sequence>
<dbReference type="EMBL" id="CP036276">
    <property type="protein sequence ID" value="QDU43707.1"/>
    <property type="molecule type" value="Genomic_DNA"/>
</dbReference>
<proteinExistence type="predicted"/>
<keyword evidence="2" id="KW-1185">Reference proteome</keyword>
<name>A0A517ZMM8_9PLAN</name>
<accession>A0A517ZMM8</accession>
<dbReference type="Proteomes" id="UP000319383">
    <property type="component" value="Chromosome"/>
</dbReference>
<reference evidence="1 2" key="1">
    <citation type="submission" date="2019-02" db="EMBL/GenBank/DDBJ databases">
        <title>Deep-cultivation of Planctomycetes and their phenomic and genomic characterization uncovers novel biology.</title>
        <authorList>
            <person name="Wiegand S."/>
            <person name="Jogler M."/>
            <person name="Boedeker C."/>
            <person name="Pinto D."/>
            <person name="Vollmers J."/>
            <person name="Rivas-Marin E."/>
            <person name="Kohn T."/>
            <person name="Peeters S.H."/>
            <person name="Heuer A."/>
            <person name="Rast P."/>
            <person name="Oberbeckmann S."/>
            <person name="Bunk B."/>
            <person name="Jeske O."/>
            <person name="Meyerdierks A."/>
            <person name="Storesund J.E."/>
            <person name="Kallscheuer N."/>
            <person name="Luecker S."/>
            <person name="Lage O.M."/>
            <person name="Pohl T."/>
            <person name="Merkel B.J."/>
            <person name="Hornburger P."/>
            <person name="Mueller R.-W."/>
            <person name="Bruemmer F."/>
            <person name="Labrenz M."/>
            <person name="Spormann A.M."/>
            <person name="Op den Camp H."/>
            <person name="Overmann J."/>
            <person name="Amann R."/>
            <person name="Jetten M.S.M."/>
            <person name="Mascher T."/>
            <person name="Medema M.H."/>
            <person name="Devos D.P."/>
            <person name="Kaster A.-K."/>
            <person name="Ovreas L."/>
            <person name="Rohde M."/>
            <person name="Galperin M.Y."/>
            <person name="Jogler C."/>
        </authorList>
    </citation>
    <scope>NUCLEOTIDE SEQUENCE [LARGE SCALE GENOMIC DNA]</scope>
    <source>
        <strain evidence="1 2">Mal52</strain>
    </source>
</reference>